<comment type="caution">
    <text evidence="1">The sequence shown here is derived from an EMBL/GenBank/DDBJ whole genome shotgun (WGS) entry which is preliminary data.</text>
</comment>
<name>A0A0Q0PTY6_VIBMT</name>
<dbReference type="SUPFAM" id="SSF54637">
    <property type="entry name" value="Thioesterase/thiol ester dehydrase-isomerase"/>
    <property type="match status" value="1"/>
</dbReference>
<dbReference type="InterPro" id="IPR029069">
    <property type="entry name" value="HotDog_dom_sf"/>
</dbReference>
<dbReference type="Pfam" id="PF13279">
    <property type="entry name" value="4HBT_2"/>
    <property type="match status" value="1"/>
</dbReference>
<dbReference type="Gene3D" id="3.10.129.10">
    <property type="entry name" value="Hotdog Thioesterase"/>
    <property type="match status" value="1"/>
</dbReference>
<evidence type="ECO:0000313" key="2">
    <source>
        <dbReference type="Proteomes" id="UP000053724"/>
    </source>
</evidence>
<dbReference type="PATRIC" id="fig|1481663.8.peg.5013"/>
<reference evidence="1 2" key="1">
    <citation type="journal article" date="2015" name="Genome Biol. Evol.">
        <title>The Dynamics of Genetic Interactions between Vibrio metoecus and Vibrio cholerae, Two Close Relatives Co-Occurring in the Environment.</title>
        <authorList>
            <person name="Orata F.D."/>
            <person name="Kirchberger P.C."/>
            <person name="Meheust R."/>
            <person name="Barlow E.J."/>
            <person name="Tarr C.L."/>
            <person name="Boucher Y."/>
        </authorList>
    </citation>
    <scope>NUCLEOTIDE SEQUENCE [LARGE SCALE GENOMIC DNA]</scope>
    <source>
        <strain evidence="1 2">08-2459</strain>
    </source>
</reference>
<dbReference type="FunFam" id="3.10.129.10:FF:000095">
    <property type="entry name" value="Acyl-CoA thioesterase"/>
    <property type="match status" value="1"/>
</dbReference>
<dbReference type="CDD" id="cd00586">
    <property type="entry name" value="4HBT"/>
    <property type="match status" value="1"/>
</dbReference>
<protein>
    <submittedName>
        <fullName evidence="1">Thioesterase</fullName>
    </submittedName>
</protein>
<accession>A0A0Q0PTY6</accession>
<dbReference type="EMBL" id="LCUF01000009">
    <property type="protein sequence ID" value="KQA23579.1"/>
    <property type="molecule type" value="Genomic_DNA"/>
</dbReference>
<dbReference type="GO" id="GO:0047617">
    <property type="term" value="F:fatty acyl-CoA hydrolase activity"/>
    <property type="evidence" value="ECO:0007669"/>
    <property type="project" value="TreeGrafter"/>
</dbReference>
<proteinExistence type="predicted"/>
<evidence type="ECO:0000313" key="1">
    <source>
        <dbReference type="EMBL" id="KQA23579.1"/>
    </source>
</evidence>
<organism evidence="1 2">
    <name type="scientific">Vibrio metoecus</name>
    <dbReference type="NCBI Taxonomy" id="1481663"/>
    <lineage>
        <taxon>Bacteria</taxon>
        <taxon>Pseudomonadati</taxon>
        <taxon>Pseudomonadota</taxon>
        <taxon>Gammaproteobacteria</taxon>
        <taxon>Vibrionales</taxon>
        <taxon>Vibrionaceae</taxon>
        <taxon>Vibrio</taxon>
    </lineage>
</organism>
<sequence length="151" mass="16930">MESLLNDFPVVTSITVAWGEMDALQHVNNVVYFRYFETARIDYFAHLKLMEELQRTQIGPVLSETQARYKIPVTFPDTLLIGSRITSVQSDRFTMEYQVVSQKVSVKVTTVGSATVVMFNFKTGEKAQLPVSVREAIQTLEGSSLSITNAS</sequence>
<dbReference type="Proteomes" id="UP000053724">
    <property type="component" value="Unassembled WGS sequence"/>
</dbReference>
<dbReference type="AlphaFoldDB" id="A0A0Q0PTY6"/>
<dbReference type="InterPro" id="IPR050563">
    <property type="entry name" value="4-hydroxybenzoyl-CoA_TE"/>
</dbReference>
<dbReference type="PANTHER" id="PTHR31793">
    <property type="entry name" value="4-HYDROXYBENZOYL-COA THIOESTERASE FAMILY MEMBER"/>
    <property type="match status" value="1"/>
</dbReference>
<dbReference type="PANTHER" id="PTHR31793:SF40">
    <property type="entry name" value="ACYL-COA THIOESTER HYDROLASE, YBGC_YBAW FAMILY"/>
    <property type="match status" value="1"/>
</dbReference>
<gene>
    <name evidence="1" type="ORF">AAY55_08685</name>
</gene>